<dbReference type="Proteomes" id="UP000199228">
    <property type="component" value="Unassembled WGS sequence"/>
</dbReference>
<sequence>MGKKVWVDLTHPFSAEIPRWPYFDKPVIDSKHSMAKGGVLTQYIGCTMHTGTHCDAPRHVMEREFDGRRARYTHEMAVDAYTGTAVCLDLTFVKRWELITDKHLDQACKNMGIDPESDYLKDKVLCLCTGMHRKFDDSKEYYHYSCGTGREAGIWFVKHGVKCVAMDMQALDHPLHTAMGNNGMTRMNLLGASGRPITEEYIEEFGKESYARFDKELFIETFGQEKYDELYGPLEAIGCWGTWEPCHKTMLGHGIVGVENLGGDLDKVCGKKDFEFFCFPLRWYMGDGSMARCVARIDEDDINDVPERTYLYCGTGAQDREQFGFDDYQKFDASLI</sequence>
<dbReference type="OrthoDB" id="9796085at2"/>
<dbReference type="STRING" id="1732.SAMN02910417_01452"/>
<dbReference type="PANTHER" id="PTHR31118">
    <property type="entry name" value="CYCLASE-LIKE PROTEIN 2"/>
    <property type="match status" value="1"/>
</dbReference>
<name>A0A1G6BFR9_EUBOX</name>
<keyword evidence="2" id="KW-1185">Reference proteome</keyword>
<reference evidence="1 2" key="1">
    <citation type="submission" date="2016-10" db="EMBL/GenBank/DDBJ databases">
        <authorList>
            <person name="de Groot N.N."/>
        </authorList>
    </citation>
    <scope>NUCLEOTIDE SEQUENCE [LARGE SCALE GENOMIC DNA]</scope>
    <source>
        <strain evidence="1 2">DSM 3217</strain>
    </source>
</reference>
<accession>A0A1G6BFR9</accession>
<dbReference type="GO" id="GO:0004061">
    <property type="term" value="F:arylformamidase activity"/>
    <property type="evidence" value="ECO:0007669"/>
    <property type="project" value="InterPro"/>
</dbReference>
<dbReference type="InterPro" id="IPR007325">
    <property type="entry name" value="KFase/CYL"/>
</dbReference>
<dbReference type="RefSeq" id="WP_090173697.1">
    <property type="nucleotide sequence ID" value="NZ_FMXR01000010.1"/>
</dbReference>
<dbReference type="Gene3D" id="3.50.30.50">
    <property type="entry name" value="Putative cyclase"/>
    <property type="match status" value="1"/>
</dbReference>
<dbReference type="Pfam" id="PF04199">
    <property type="entry name" value="Cyclase"/>
    <property type="match status" value="1"/>
</dbReference>
<dbReference type="GO" id="GO:0019441">
    <property type="term" value="P:L-tryptophan catabolic process to kynurenine"/>
    <property type="evidence" value="ECO:0007669"/>
    <property type="project" value="InterPro"/>
</dbReference>
<dbReference type="EMBL" id="FMXR01000010">
    <property type="protein sequence ID" value="SDB19434.1"/>
    <property type="molecule type" value="Genomic_DNA"/>
</dbReference>
<dbReference type="PANTHER" id="PTHR31118:SF32">
    <property type="entry name" value="KYNURENINE FORMAMIDASE"/>
    <property type="match status" value="1"/>
</dbReference>
<evidence type="ECO:0000313" key="2">
    <source>
        <dbReference type="Proteomes" id="UP000199228"/>
    </source>
</evidence>
<organism evidence="1 2">
    <name type="scientific">Eubacterium oxidoreducens</name>
    <dbReference type="NCBI Taxonomy" id="1732"/>
    <lineage>
        <taxon>Bacteria</taxon>
        <taxon>Bacillati</taxon>
        <taxon>Bacillota</taxon>
        <taxon>Clostridia</taxon>
        <taxon>Eubacteriales</taxon>
        <taxon>Eubacteriaceae</taxon>
        <taxon>Eubacterium</taxon>
    </lineage>
</organism>
<proteinExistence type="predicted"/>
<dbReference type="AlphaFoldDB" id="A0A1G6BFR9"/>
<protein>
    <submittedName>
        <fullName evidence="1">Kynurenine formamidase</fullName>
    </submittedName>
</protein>
<dbReference type="SUPFAM" id="SSF102198">
    <property type="entry name" value="Putative cyclase"/>
    <property type="match status" value="1"/>
</dbReference>
<evidence type="ECO:0000313" key="1">
    <source>
        <dbReference type="EMBL" id="SDB19434.1"/>
    </source>
</evidence>
<dbReference type="InterPro" id="IPR037175">
    <property type="entry name" value="KFase_sf"/>
</dbReference>
<gene>
    <name evidence="1" type="ORF">SAMN02910417_01452</name>
</gene>